<dbReference type="Proteomes" id="UP000691718">
    <property type="component" value="Unassembled WGS sequence"/>
</dbReference>
<dbReference type="OrthoDB" id="8196581at2759"/>
<accession>A0A8S3Y3P6</accession>
<sequence length="205" mass="23428">MRDLKESMSFINKKFKEIESEQLAAKKSFKTLQDINTHLGNTVSDKLQRLNYLEQQSRSNNLELQCLPENKHENLYSTVKQLGIVIGCELKYEDILHCTRIAKMSSSNTRPRSIVIQLASPKVRDQILAAVISFNKSNPQNKLNSVHLGYTGIKKPVYVVEHLSPSNKALHVAARLKSKEKGYKSKSKERVKSSLEKMKIRNIFT</sequence>
<comment type="caution">
    <text evidence="1">The sequence shown here is derived from an EMBL/GenBank/DDBJ whole genome shotgun (WGS) entry which is preliminary data.</text>
</comment>
<evidence type="ECO:0000313" key="1">
    <source>
        <dbReference type="EMBL" id="CAG5048138.1"/>
    </source>
</evidence>
<evidence type="ECO:0000313" key="2">
    <source>
        <dbReference type="Proteomes" id="UP000691718"/>
    </source>
</evidence>
<keyword evidence="2" id="KW-1185">Reference proteome</keyword>
<dbReference type="AlphaFoldDB" id="A0A8S3Y3P6"/>
<proteinExistence type="predicted"/>
<gene>
    <name evidence="1" type="ORF">PAPOLLO_LOCUS24118</name>
</gene>
<organism evidence="1 2">
    <name type="scientific">Parnassius apollo</name>
    <name type="common">Apollo butterfly</name>
    <name type="synonym">Papilio apollo</name>
    <dbReference type="NCBI Taxonomy" id="110799"/>
    <lineage>
        <taxon>Eukaryota</taxon>
        <taxon>Metazoa</taxon>
        <taxon>Ecdysozoa</taxon>
        <taxon>Arthropoda</taxon>
        <taxon>Hexapoda</taxon>
        <taxon>Insecta</taxon>
        <taxon>Pterygota</taxon>
        <taxon>Neoptera</taxon>
        <taxon>Endopterygota</taxon>
        <taxon>Lepidoptera</taxon>
        <taxon>Glossata</taxon>
        <taxon>Ditrysia</taxon>
        <taxon>Papilionoidea</taxon>
        <taxon>Papilionidae</taxon>
        <taxon>Parnassiinae</taxon>
        <taxon>Parnassini</taxon>
        <taxon>Parnassius</taxon>
        <taxon>Parnassius</taxon>
    </lineage>
</organism>
<protein>
    <submittedName>
        <fullName evidence="1">(apollo) hypothetical protein</fullName>
    </submittedName>
</protein>
<dbReference type="EMBL" id="CAJQZP010001459">
    <property type="protein sequence ID" value="CAG5048138.1"/>
    <property type="molecule type" value="Genomic_DNA"/>
</dbReference>
<reference evidence="1" key="1">
    <citation type="submission" date="2021-04" db="EMBL/GenBank/DDBJ databases">
        <authorList>
            <person name="Tunstrom K."/>
        </authorList>
    </citation>
    <scope>NUCLEOTIDE SEQUENCE</scope>
</reference>
<name>A0A8S3Y3P6_PARAO</name>